<name>A0A514LM78_9BACI</name>
<dbReference type="PROSITE" id="PS00588">
    <property type="entry name" value="FLAGELLA_BB_ROD"/>
    <property type="match status" value="1"/>
</dbReference>
<comment type="subcellular location">
    <subcellularLocation>
        <location evidence="1 6">Bacterial flagellum basal body</location>
    </subcellularLocation>
</comment>
<gene>
    <name evidence="8" type="primary">flgB</name>
    <name evidence="8" type="ORF">EPH95_03195</name>
</gene>
<dbReference type="InterPro" id="IPR001444">
    <property type="entry name" value="Flag_bb_rod_N"/>
</dbReference>
<accession>A0A514LM78</accession>
<dbReference type="EMBL" id="CP035485">
    <property type="protein sequence ID" value="QDI92970.1"/>
    <property type="molecule type" value="Genomic_DNA"/>
</dbReference>
<evidence type="ECO:0000256" key="5">
    <source>
        <dbReference type="ARBA" id="ARBA00024934"/>
    </source>
</evidence>
<evidence type="ECO:0000256" key="3">
    <source>
        <dbReference type="ARBA" id="ARBA00014376"/>
    </source>
</evidence>
<comment type="similarity">
    <text evidence="2 6">Belongs to the flagella basal body rod proteins family.</text>
</comment>
<keyword evidence="8" id="KW-0966">Cell projection</keyword>
<evidence type="ECO:0000313" key="9">
    <source>
        <dbReference type="Proteomes" id="UP000319756"/>
    </source>
</evidence>
<evidence type="ECO:0000256" key="4">
    <source>
        <dbReference type="ARBA" id="ARBA00023143"/>
    </source>
</evidence>
<dbReference type="OrthoDB" id="9792068at2"/>
<evidence type="ECO:0000259" key="7">
    <source>
        <dbReference type="Pfam" id="PF00460"/>
    </source>
</evidence>
<sequence>MALFSSTIDQLHNGLNGAGLRQQTTANNIANVDTPNYKARKANFEHTLDAAKQQFDSRRTDGRHFDFGGAGDRGAYTSIDRTRSYHHNGNGVDMDKEMAAMANNQIYHSALIDRMDGQFSSLKTALGGQ</sequence>
<dbReference type="GO" id="GO:0030694">
    <property type="term" value="C:bacterial-type flagellum basal body, rod"/>
    <property type="evidence" value="ECO:0007669"/>
    <property type="project" value="InterPro"/>
</dbReference>
<comment type="function">
    <text evidence="5 6">Structural component of flagellum, the bacterial motility apparatus. Part of the rod structure of flagellar basal body.</text>
</comment>
<feature type="domain" description="Flagellar basal body rod protein N-terminal" evidence="7">
    <location>
        <begin position="13"/>
        <end position="38"/>
    </location>
</feature>
<organism evidence="8 9">
    <name type="scientific">Salicibibacter halophilus</name>
    <dbReference type="NCBI Taxonomy" id="2502791"/>
    <lineage>
        <taxon>Bacteria</taxon>
        <taxon>Bacillati</taxon>
        <taxon>Bacillota</taxon>
        <taxon>Bacilli</taxon>
        <taxon>Bacillales</taxon>
        <taxon>Bacillaceae</taxon>
        <taxon>Salicibibacter</taxon>
    </lineage>
</organism>
<dbReference type="InterPro" id="IPR006300">
    <property type="entry name" value="FlgB"/>
</dbReference>
<protein>
    <recommendedName>
        <fullName evidence="3 6">Flagellar basal body rod protein FlgB</fullName>
    </recommendedName>
</protein>
<dbReference type="InterPro" id="IPR019776">
    <property type="entry name" value="Flagellar_basal_body_rod_CS"/>
</dbReference>
<dbReference type="PIRSF" id="PIRSF002889">
    <property type="entry name" value="Rod_FlgB"/>
    <property type="match status" value="1"/>
</dbReference>
<keyword evidence="4 6" id="KW-0975">Bacterial flagellum</keyword>
<evidence type="ECO:0000256" key="1">
    <source>
        <dbReference type="ARBA" id="ARBA00004117"/>
    </source>
</evidence>
<reference evidence="9" key="1">
    <citation type="submission" date="2019-01" db="EMBL/GenBank/DDBJ databases">
        <title>Genomic analysis of Salicibibacter sp. NKC3-5.</title>
        <authorList>
            <person name="Oh Y.J."/>
        </authorList>
    </citation>
    <scope>NUCLEOTIDE SEQUENCE [LARGE SCALE GENOMIC DNA]</scope>
    <source>
        <strain evidence="9">NKC3-5</strain>
    </source>
</reference>
<keyword evidence="8" id="KW-0969">Cilium</keyword>
<evidence type="ECO:0000256" key="2">
    <source>
        <dbReference type="ARBA" id="ARBA00009677"/>
    </source>
</evidence>
<evidence type="ECO:0000313" key="8">
    <source>
        <dbReference type="EMBL" id="QDI92970.1"/>
    </source>
</evidence>
<dbReference type="Proteomes" id="UP000319756">
    <property type="component" value="Chromosome"/>
</dbReference>
<evidence type="ECO:0000256" key="6">
    <source>
        <dbReference type="PIRNR" id="PIRNR002889"/>
    </source>
</evidence>
<comment type="subunit">
    <text evidence="6">The basal body constitutes a major portion of the flagellar organelle and consists of a number of rings mounted on a central rod.</text>
</comment>
<keyword evidence="8" id="KW-0282">Flagellum</keyword>
<dbReference type="AlphaFoldDB" id="A0A514LM78"/>
<dbReference type="Pfam" id="PF00460">
    <property type="entry name" value="Flg_bb_rod"/>
    <property type="match status" value="1"/>
</dbReference>
<dbReference type="NCBIfam" id="TIGR01396">
    <property type="entry name" value="FlgB"/>
    <property type="match status" value="1"/>
</dbReference>
<keyword evidence="9" id="KW-1185">Reference proteome</keyword>
<dbReference type="KEGG" id="sale:EPH95_03195"/>
<proteinExistence type="inferred from homology"/>
<dbReference type="GO" id="GO:0071973">
    <property type="term" value="P:bacterial-type flagellum-dependent cell motility"/>
    <property type="evidence" value="ECO:0007669"/>
    <property type="project" value="InterPro"/>
</dbReference>